<protein>
    <recommendedName>
        <fullName evidence="1">F-box domain-containing protein</fullName>
    </recommendedName>
</protein>
<proteinExistence type="predicted"/>
<feature type="domain" description="F-box" evidence="1">
    <location>
        <begin position="8"/>
        <end position="48"/>
    </location>
</feature>
<comment type="caution">
    <text evidence="2">The sequence shown here is derived from an EMBL/GenBank/DDBJ whole genome shotgun (WGS) entry which is preliminary data.</text>
</comment>
<name>A0A9D4XZF4_PEA</name>
<reference evidence="2 3" key="1">
    <citation type="journal article" date="2022" name="Nat. Genet.">
        <title>Improved pea reference genome and pan-genome highlight genomic features and evolutionary characteristics.</title>
        <authorList>
            <person name="Yang T."/>
            <person name="Liu R."/>
            <person name="Luo Y."/>
            <person name="Hu S."/>
            <person name="Wang D."/>
            <person name="Wang C."/>
            <person name="Pandey M.K."/>
            <person name="Ge S."/>
            <person name="Xu Q."/>
            <person name="Li N."/>
            <person name="Li G."/>
            <person name="Huang Y."/>
            <person name="Saxena R.K."/>
            <person name="Ji Y."/>
            <person name="Li M."/>
            <person name="Yan X."/>
            <person name="He Y."/>
            <person name="Liu Y."/>
            <person name="Wang X."/>
            <person name="Xiang C."/>
            <person name="Varshney R.K."/>
            <person name="Ding H."/>
            <person name="Gao S."/>
            <person name="Zong X."/>
        </authorList>
    </citation>
    <scope>NUCLEOTIDE SEQUENCE [LARGE SCALE GENOMIC DNA]</scope>
    <source>
        <strain evidence="2 3">cv. Zhongwan 6</strain>
    </source>
</reference>
<dbReference type="AlphaFoldDB" id="A0A9D4XZF4"/>
<sequence>MEQEPLIYNLPHDTLLKIFSTLPLRQIILCRSLSKFFNHLLTTPTFLHHISATLPSLNLLALRHHNHHNPSTVHLFDPDLNQWLQFPLNFLPFSNPLPVASSHGLV</sequence>
<dbReference type="Gene3D" id="1.20.1280.50">
    <property type="match status" value="1"/>
</dbReference>
<dbReference type="PANTHER" id="PTHR47719:SF2">
    <property type="entry name" value="SKP1-INTERACTING PARTNER 15"/>
    <property type="match status" value="1"/>
</dbReference>
<dbReference type="Gramene" id="Psat03G0409600-T1">
    <property type="protein sequence ID" value="KAI5429357.1"/>
    <property type="gene ID" value="KIW84_034096"/>
</dbReference>
<gene>
    <name evidence="2" type="ORF">KIW84_034096</name>
</gene>
<accession>A0A9D4XZF4</accession>
<dbReference type="Proteomes" id="UP001058974">
    <property type="component" value="Chromosome 3"/>
</dbReference>
<keyword evidence="3" id="KW-1185">Reference proteome</keyword>
<evidence type="ECO:0000259" key="1">
    <source>
        <dbReference type="Pfam" id="PF00646"/>
    </source>
</evidence>
<dbReference type="EMBL" id="JAMSHJ010000003">
    <property type="protein sequence ID" value="KAI5429357.1"/>
    <property type="molecule type" value="Genomic_DNA"/>
</dbReference>
<dbReference type="SUPFAM" id="SSF81383">
    <property type="entry name" value="F-box domain"/>
    <property type="match status" value="1"/>
</dbReference>
<organism evidence="2 3">
    <name type="scientific">Pisum sativum</name>
    <name type="common">Garden pea</name>
    <name type="synonym">Lathyrus oleraceus</name>
    <dbReference type="NCBI Taxonomy" id="3888"/>
    <lineage>
        <taxon>Eukaryota</taxon>
        <taxon>Viridiplantae</taxon>
        <taxon>Streptophyta</taxon>
        <taxon>Embryophyta</taxon>
        <taxon>Tracheophyta</taxon>
        <taxon>Spermatophyta</taxon>
        <taxon>Magnoliopsida</taxon>
        <taxon>eudicotyledons</taxon>
        <taxon>Gunneridae</taxon>
        <taxon>Pentapetalae</taxon>
        <taxon>rosids</taxon>
        <taxon>fabids</taxon>
        <taxon>Fabales</taxon>
        <taxon>Fabaceae</taxon>
        <taxon>Papilionoideae</taxon>
        <taxon>50 kb inversion clade</taxon>
        <taxon>NPAAA clade</taxon>
        <taxon>Hologalegina</taxon>
        <taxon>IRL clade</taxon>
        <taxon>Fabeae</taxon>
        <taxon>Lathyrus</taxon>
    </lineage>
</organism>
<dbReference type="PANTHER" id="PTHR47719">
    <property type="entry name" value="SKP1-INTERACTING PARTNER 15"/>
    <property type="match status" value="1"/>
</dbReference>
<evidence type="ECO:0000313" key="3">
    <source>
        <dbReference type="Proteomes" id="UP001058974"/>
    </source>
</evidence>
<evidence type="ECO:0000313" key="2">
    <source>
        <dbReference type="EMBL" id="KAI5429357.1"/>
    </source>
</evidence>
<dbReference type="InterPro" id="IPR001810">
    <property type="entry name" value="F-box_dom"/>
</dbReference>
<dbReference type="Pfam" id="PF00646">
    <property type="entry name" value="F-box"/>
    <property type="match status" value="1"/>
</dbReference>
<dbReference type="InterPro" id="IPR036047">
    <property type="entry name" value="F-box-like_dom_sf"/>
</dbReference>